<organism evidence="1 2">
    <name type="scientific">Rathayibacter festucae DSM 15932</name>
    <dbReference type="NCBI Taxonomy" id="1328866"/>
    <lineage>
        <taxon>Bacteria</taxon>
        <taxon>Bacillati</taxon>
        <taxon>Actinomycetota</taxon>
        <taxon>Actinomycetes</taxon>
        <taxon>Micrococcales</taxon>
        <taxon>Microbacteriaceae</taxon>
        <taxon>Rathayibacter</taxon>
    </lineage>
</organism>
<dbReference type="GO" id="GO:0016491">
    <property type="term" value="F:oxidoreductase activity"/>
    <property type="evidence" value="ECO:0007669"/>
    <property type="project" value="InterPro"/>
</dbReference>
<dbReference type="Proteomes" id="UP000285317">
    <property type="component" value="Chromosome"/>
</dbReference>
<protein>
    <submittedName>
        <fullName evidence="1">Uncharacterized protein</fullName>
    </submittedName>
</protein>
<dbReference type="EMBL" id="CP028137">
    <property type="protein sequence ID" value="AZZ52824.1"/>
    <property type="molecule type" value="Genomic_DNA"/>
</dbReference>
<dbReference type="KEGG" id="rfs:C1I64_12760"/>
<evidence type="ECO:0000313" key="2">
    <source>
        <dbReference type="Proteomes" id="UP000285317"/>
    </source>
</evidence>
<reference evidence="1 2" key="1">
    <citation type="submission" date="2018-03" db="EMBL/GenBank/DDBJ databases">
        <title>Bacteriophage NCPPB3778 and a type I-E CRISPR drive the evolution of the US Biological Select Agent, Rathayibacter toxicus.</title>
        <authorList>
            <person name="Davis E.W.II."/>
            <person name="Tabima J.F."/>
            <person name="Weisberg A.J."/>
            <person name="Dantas Lopes L."/>
            <person name="Wiseman M.S."/>
            <person name="Wiseman M.S."/>
            <person name="Pupko T."/>
            <person name="Belcher M.S."/>
            <person name="Sechler A.J."/>
            <person name="Tancos M.A."/>
            <person name="Schroeder B.K."/>
            <person name="Murray T.D."/>
            <person name="Luster D.G."/>
            <person name="Schneider W.L."/>
            <person name="Rogers E."/>
            <person name="Andreote F.D."/>
            <person name="Grunwald N.J."/>
            <person name="Putnam M.L."/>
            <person name="Chang J.H."/>
        </authorList>
    </citation>
    <scope>NUCLEOTIDE SEQUENCE [LARGE SCALE GENOMIC DNA]</scope>
    <source>
        <strain evidence="1 2">DSM 15932</strain>
    </source>
</reference>
<evidence type="ECO:0000313" key="1">
    <source>
        <dbReference type="EMBL" id="AZZ52824.1"/>
    </source>
</evidence>
<proteinExistence type="predicted"/>
<sequence length="280" mass="30330">MGIAEPFDVESYRRSAHGSLHDHFSIREFEEAPLDREAIVASAYLRALENAAVVRVLPLARAHPDPRVRSFATTWAAERHRIADALGEVLAASPRIRGVETGPAEPVVRSRVLRDRSSRLLAGPVALALAVDAQIALHAYRRLARLSLHPEMERLAETVAAILERHADFFGELAADTIGRPLRRRIVAAAVLASVRLPVGEAALPEELAREGRELVFGRDDGGLDGIDAGVVALYALPCTAARRLLRPHRTLPLRAAVQAGRVGADVVAGVRELRSLVAD</sequence>
<dbReference type="RefSeq" id="WP_127887451.1">
    <property type="nucleotide sequence ID" value="NZ_CP028137.1"/>
</dbReference>
<name>A0A3Q9UZI1_9MICO</name>
<accession>A0A3Q9UZI1</accession>
<dbReference type="AlphaFoldDB" id="A0A3Q9UZI1"/>
<dbReference type="CDD" id="cd00657">
    <property type="entry name" value="Ferritin_like"/>
    <property type="match status" value="1"/>
</dbReference>
<dbReference type="InterPro" id="IPR012348">
    <property type="entry name" value="RNR-like"/>
</dbReference>
<gene>
    <name evidence="1" type="ORF">C1I64_12760</name>
</gene>
<dbReference type="Gene3D" id="1.10.620.20">
    <property type="entry name" value="Ribonucleotide Reductase, subunit A"/>
    <property type="match status" value="1"/>
</dbReference>